<proteinExistence type="predicted"/>
<reference evidence="1 2" key="1">
    <citation type="journal article" date="2018" name="Mol. Biol. Evol.">
        <title>Broad Genomic Sampling Reveals a Smut Pathogenic Ancestry of the Fungal Clade Ustilaginomycotina.</title>
        <authorList>
            <person name="Kijpornyongpan T."/>
            <person name="Mondo S.J."/>
            <person name="Barry K."/>
            <person name="Sandor L."/>
            <person name="Lee J."/>
            <person name="Lipzen A."/>
            <person name="Pangilinan J."/>
            <person name="LaButti K."/>
            <person name="Hainaut M."/>
            <person name="Henrissat B."/>
            <person name="Grigoriev I.V."/>
            <person name="Spatafora J.W."/>
            <person name="Aime M.C."/>
        </authorList>
    </citation>
    <scope>NUCLEOTIDE SEQUENCE [LARGE SCALE GENOMIC DNA]</scope>
    <source>
        <strain evidence="1 2">MCA 4658</strain>
    </source>
</reference>
<accession>A0A316VZ76</accession>
<evidence type="ECO:0000313" key="2">
    <source>
        <dbReference type="Proteomes" id="UP000245783"/>
    </source>
</evidence>
<dbReference type="RefSeq" id="XP_025369980.1">
    <property type="nucleotide sequence ID" value="XM_025510136.1"/>
</dbReference>
<dbReference type="EMBL" id="KZ819376">
    <property type="protein sequence ID" value="PWN42820.1"/>
    <property type="molecule type" value="Genomic_DNA"/>
</dbReference>
<protein>
    <submittedName>
        <fullName evidence="1">Uncharacterized protein</fullName>
    </submittedName>
</protein>
<sequence length="156" mass="17961">MSQQASLSMLQHGSHIVSSGRASSERTSFGSQTACRVLAEWWTTRFLQRIVVPVPVWMLRPDSKVRSLTRELSQRRVRSSARSETTGPRHARSKCRQVPWRCSKHALCTYIRTTYIHPFPFLHPCFVLLQTTTAMYEICMVRRIHDCDTCSCVSCI</sequence>
<evidence type="ECO:0000313" key="1">
    <source>
        <dbReference type="EMBL" id="PWN42820.1"/>
    </source>
</evidence>
<gene>
    <name evidence="1" type="ORF">IE81DRAFT_116567</name>
</gene>
<dbReference type="GeneID" id="37032006"/>
<name>A0A316VZ76_9BASI</name>
<organism evidence="1 2">
    <name type="scientific">Ceraceosorus guamensis</name>
    <dbReference type="NCBI Taxonomy" id="1522189"/>
    <lineage>
        <taxon>Eukaryota</taxon>
        <taxon>Fungi</taxon>
        <taxon>Dikarya</taxon>
        <taxon>Basidiomycota</taxon>
        <taxon>Ustilaginomycotina</taxon>
        <taxon>Exobasidiomycetes</taxon>
        <taxon>Ceraceosorales</taxon>
        <taxon>Ceraceosoraceae</taxon>
        <taxon>Ceraceosorus</taxon>
    </lineage>
</organism>
<dbReference type="InParanoid" id="A0A316VZ76"/>
<dbReference type="Proteomes" id="UP000245783">
    <property type="component" value="Unassembled WGS sequence"/>
</dbReference>
<keyword evidence="2" id="KW-1185">Reference proteome</keyword>
<dbReference type="AlphaFoldDB" id="A0A316VZ76"/>